<sequence>KSKIMSFLMPDVMRALRVAVNIENAGKRMANHSFTNANDPIMGERSIIHRLHLTMKHIYLKINAKTVIHVSPEKTT</sequence>
<dbReference type="RefSeq" id="XP_003151714.1">
    <property type="nucleotide sequence ID" value="XM_003151666.1"/>
</dbReference>
<dbReference type="KEGG" id="loa:LOAG_14660"/>
<dbReference type="KEGG" id="loa:LOAG_16178"/>
<name>A0A1S0TH88_LOALO</name>
<feature type="non-terminal residue" evidence="2">
    <location>
        <position position="1"/>
    </location>
</feature>
<reference evidence="2" key="1">
    <citation type="submission" date="2012-04" db="EMBL/GenBank/DDBJ databases">
        <title>The Genome Sequence of Loa loa.</title>
        <authorList>
            <consortium name="The Broad Institute Genome Sequencing Platform"/>
            <consortium name="Broad Institute Genome Sequencing Center for Infectious Disease"/>
            <person name="Nutman T.B."/>
            <person name="Fink D.L."/>
            <person name="Russ C."/>
            <person name="Young S."/>
            <person name="Zeng Q."/>
            <person name="Gargeya S."/>
            <person name="Alvarado L."/>
            <person name="Berlin A."/>
            <person name="Chapman S.B."/>
            <person name="Chen Z."/>
            <person name="Freedman E."/>
            <person name="Gellesch M."/>
            <person name="Goldberg J."/>
            <person name="Griggs A."/>
            <person name="Gujja S."/>
            <person name="Heilman E.R."/>
            <person name="Heiman D."/>
            <person name="Howarth C."/>
            <person name="Mehta T."/>
            <person name="Neiman D."/>
            <person name="Pearson M."/>
            <person name="Roberts A."/>
            <person name="Saif S."/>
            <person name="Shea T."/>
            <person name="Shenoy N."/>
            <person name="Sisk P."/>
            <person name="Stolte C."/>
            <person name="Sykes S."/>
            <person name="White J."/>
            <person name="Yandava C."/>
            <person name="Haas B."/>
            <person name="Henn M.R."/>
            <person name="Nusbaum C."/>
            <person name="Birren B."/>
        </authorList>
    </citation>
    <scope>NUCLEOTIDE SEQUENCE [LARGE SCALE GENOMIC DNA]</scope>
</reference>
<dbReference type="AlphaFoldDB" id="A0A1S0TH88"/>
<dbReference type="CTD" id="9953675"/>
<dbReference type="EMBL" id="JH716598">
    <property type="protein sequence ID" value="EFO12355.1"/>
    <property type="molecule type" value="Genomic_DNA"/>
</dbReference>
<protein>
    <submittedName>
        <fullName evidence="2">Zinc finger protein</fullName>
    </submittedName>
</protein>
<dbReference type="EMBL" id="JH712688">
    <property type="protein sequence ID" value="EFO13867.2"/>
    <property type="molecule type" value="Genomic_DNA"/>
</dbReference>
<proteinExistence type="predicted"/>
<dbReference type="CTD" id="9952141"/>
<dbReference type="RefSeq" id="XP_003150202.2">
    <property type="nucleotide sequence ID" value="XM_003150154.2"/>
</dbReference>
<dbReference type="GeneID" id="9952141"/>
<dbReference type="InParanoid" id="A0A1S0TH88"/>
<evidence type="ECO:0000313" key="1">
    <source>
        <dbReference type="EMBL" id="EFO12355.1"/>
    </source>
</evidence>
<gene>
    <name evidence="2" type="ORF">LOAG_14660</name>
    <name evidence="1" type="ORF">LOAG_16178</name>
</gene>
<evidence type="ECO:0000313" key="2">
    <source>
        <dbReference type="EMBL" id="EFO13867.2"/>
    </source>
</evidence>
<accession>A0A1S0TH88</accession>
<dbReference type="GeneID" id="9953675"/>
<organism evidence="2">
    <name type="scientific">Loa loa</name>
    <name type="common">Eye worm</name>
    <name type="synonym">Filaria loa</name>
    <dbReference type="NCBI Taxonomy" id="7209"/>
    <lineage>
        <taxon>Eukaryota</taxon>
        <taxon>Metazoa</taxon>
        <taxon>Ecdysozoa</taxon>
        <taxon>Nematoda</taxon>
        <taxon>Chromadorea</taxon>
        <taxon>Rhabditida</taxon>
        <taxon>Spirurina</taxon>
        <taxon>Spiruromorpha</taxon>
        <taxon>Filarioidea</taxon>
        <taxon>Onchocercidae</taxon>
        <taxon>Loa</taxon>
    </lineage>
</organism>